<sequence>MVPILEKMYLCKKQVNNSYFEGIDETEDYTTVETLER</sequence>
<dbReference type="AlphaFoldDB" id="A0A015XA85"/>
<protein>
    <submittedName>
        <fullName evidence="1">Uncharacterized protein</fullName>
    </submittedName>
</protein>
<organism evidence="1 2">
    <name type="scientific">Bacteroides fragilis str. S36L11</name>
    <dbReference type="NCBI Taxonomy" id="1339327"/>
    <lineage>
        <taxon>Bacteria</taxon>
        <taxon>Pseudomonadati</taxon>
        <taxon>Bacteroidota</taxon>
        <taxon>Bacteroidia</taxon>
        <taxon>Bacteroidales</taxon>
        <taxon>Bacteroidaceae</taxon>
        <taxon>Bacteroides</taxon>
    </lineage>
</organism>
<evidence type="ECO:0000313" key="1">
    <source>
        <dbReference type="EMBL" id="EXZ31020.1"/>
    </source>
</evidence>
<reference evidence="1 2" key="1">
    <citation type="submission" date="2014-02" db="EMBL/GenBank/DDBJ databases">
        <authorList>
            <person name="Sears C."/>
            <person name="Carroll K."/>
            <person name="Sack B.R."/>
            <person name="Qadri F."/>
            <person name="Myers L.L."/>
            <person name="Chung G.-T."/>
            <person name="Escheverria P."/>
            <person name="Fraser C.M."/>
            <person name="Sadzewicz L."/>
            <person name="Shefchek K.A."/>
            <person name="Tallon L."/>
            <person name="Das S.P."/>
            <person name="Daugherty S."/>
            <person name="Mongodin E.F."/>
        </authorList>
    </citation>
    <scope>NUCLEOTIDE SEQUENCE [LARGE SCALE GENOMIC DNA]</scope>
    <source>
        <strain evidence="1 2">S36L11</strain>
    </source>
</reference>
<accession>A0A015XA85</accession>
<name>A0A015XA85_BACFG</name>
<dbReference type="Proteomes" id="UP000022082">
    <property type="component" value="Unassembled WGS sequence"/>
</dbReference>
<evidence type="ECO:0000313" key="2">
    <source>
        <dbReference type="Proteomes" id="UP000022082"/>
    </source>
</evidence>
<gene>
    <name evidence="1" type="ORF">M136_5228</name>
</gene>
<proteinExistence type="predicted"/>
<dbReference type="EMBL" id="JGDJ01000101">
    <property type="protein sequence ID" value="EXZ31020.1"/>
    <property type="molecule type" value="Genomic_DNA"/>
</dbReference>
<comment type="caution">
    <text evidence="1">The sequence shown here is derived from an EMBL/GenBank/DDBJ whole genome shotgun (WGS) entry which is preliminary data.</text>
</comment>
<dbReference type="PATRIC" id="fig|1339327.3.peg.457"/>